<keyword evidence="3 4" id="KW-0443">Lipid metabolism</keyword>
<dbReference type="EnsemblMetazoa" id="AEPI000913-RA">
    <property type="protein sequence ID" value="AEPI000913-PA"/>
    <property type="gene ID" value="AEPI000913"/>
</dbReference>
<feature type="transmembrane region" description="Helical" evidence="4">
    <location>
        <begin position="522"/>
        <end position="539"/>
    </location>
</feature>
<dbReference type="Gene3D" id="3.40.50.720">
    <property type="entry name" value="NAD(P)-binding Rossmann-like Domain"/>
    <property type="match status" value="1"/>
</dbReference>
<dbReference type="GO" id="GO:0102965">
    <property type="term" value="F:alcohol-forming long-chain fatty acyl-CoA reductase activity"/>
    <property type="evidence" value="ECO:0007669"/>
    <property type="project" value="UniProtKB-EC"/>
</dbReference>
<organism evidence="7 8">
    <name type="scientific">Anopheles epiroticus</name>
    <dbReference type="NCBI Taxonomy" id="199890"/>
    <lineage>
        <taxon>Eukaryota</taxon>
        <taxon>Metazoa</taxon>
        <taxon>Ecdysozoa</taxon>
        <taxon>Arthropoda</taxon>
        <taxon>Hexapoda</taxon>
        <taxon>Insecta</taxon>
        <taxon>Pterygota</taxon>
        <taxon>Neoptera</taxon>
        <taxon>Endopterygota</taxon>
        <taxon>Diptera</taxon>
        <taxon>Nematocera</taxon>
        <taxon>Culicoidea</taxon>
        <taxon>Culicidae</taxon>
        <taxon>Anophelinae</taxon>
        <taxon>Anopheles</taxon>
    </lineage>
</organism>
<comment type="catalytic activity">
    <reaction evidence="4">
        <text>a long-chain fatty acyl-CoA + 2 NADPH + 2 H(+) = a long-chain primary fatty alcohol + 2 NADP(+) + CoA</text>
        <dbReference type="Rhea" id="RHEA:52716"/>
        <dbReference type="ChEBI" id="CHEBI:15378"/>
        <dbReference type="ChEBI" id="CHEBI:57287"/>
        <dbReference type="ChEBI" id="CHEBI:57783"/>
        <dbReference type="ChEBI" id="CHEBI:58349"/>
        <dbReference type="ChEBI" id="CHEBI:77396"/>
        <dbReference type="ChEBI" id="CHEBI:83139"/>
        <dbReference type="EC" id="1.2.1.84"/>
    </reaction>
</comment>
<dbReference type="InterPro" id="IPR033640">
    <property type="entry name" value="FAR_C"/>
</dbReference>
<dbReference type="Proteomes" id="UP000075885">
    <property type="component" value="Unassembled WGS sequence"/>
</dbReference>
<dbReference type="InterPro" id="IPR026055">
    <property type="entry name" value="FAR"/>
</dbReference>
<protein>
    <recommendedName>
        <fullName evidence="4">Fatty acyl-CoA reductase</fullName>
        <ecNumber evidence="4">1.2.1.84</ecNumber>
    </recommendedName>
</protein>
<dbReference type="EC" id="1.2.1.84" evidence="4"/>
<dbReference type="PANTHER" id="PTHR11011">
    <property type="entry name" value="MALE STERILITY PROTEIN 2-RELATED"/>
    <property type="match status" value="1"/>
</dbReference>
<dbReference type="CDD" id="cd09071">
    <property type="entry name" value="FAR_C"/>
    <property type="match status" value="1"/>
</dbReference>
<sequence length="546" mass="62004">ITIGPIRVQRQEAAATAAAAVRAQLHNGHSNMSDTCGSKVIEFYQDSVVLITGASGFLGKVLLEKLLRCLEARKIYVLIRRKRDYSAQMRLEQILKSMLFDRVRNETKAAKALFDKIEAVEVNFERDDLGLEPALRDRLRQEVEVAFNLLASVNFNEALDQALETNVECTRRVLNLLSGARRIKSVIHVSTFYSNCNRTLIEEKIYDDIGFGGYDNIKSTFAKLQDDHKQFLSPVVLGTFPNSYTFSKKCAEVVVRDKFGHLPIGIFRPPIVTSSYREPVPGWVDNFNGPSGMVVPLSQGLYSAALLDPKKKPFIVPVDFCVNALLVCAYDVSKSSVTKSIPVYNYTDDCNLWTWDQVINGFFSGLGPIRKLVAKYFTGTITVNPVRYAICKRIMMFQAFCLDLIRTFTGKEKIKAAAGDGARMQRLFSKMVTLSEVLRFFCLNDWKMTNANIRRISDEMSPLEAELFPLDIRKIDWTEYYRNFVPGVIKYAVQPRSPRSPSIAERKLKESKVRETKKLNSGLFYLLWSSVFIIALKIFKNLFNKV</sequence>
<keyword evidence="4" id="KW-0812">Transmembrane</keyword>
<dbReference type="InterPro" id="IPR036291">
    <property type="entry name" value="NAD(P)-bd_dom_sf"/>
</dbReference>
<dbReference type="STRING" id="199890.A0A182P1X9"/>
<dbReference type="CDD" id="cd05236">
    <property type="entry name" value="FAR-N_SDR_e"/>
    <property type="match status" value="1"/>
</dbReference>
<proteinExistence type="inferred from homology"/>
<evidence type="ECO:0000256" key="3">
    <source>
        <dbReference type="ARBA" id="ARBA00023098"/>
    </source>
</evidence>
<keyword evidence="8" id="KW-1185">Reference proteome</keyword>
<evidence type="ECO:0000256" key="1">
    <source>
        <dbReference type="ARBA" id="ARBA00005928"/>
    </source>
</evidence>
<feature type="domain" description="Fatty acyl-CoA reductase C-terminal" evidence="5">
    <location>
        <begin position="396"/>
        <end position="493"/>
    </location>
</feature>
<reference evidence="7" key="2">
    <citation type="submission" date="2020-05" db="UniProtKB">
        <authorList>
            <consortium name="EnsemblMetazoa"/>
        </authorList>
    </citation>
    <scope>IDENTIFICATION</scope>
    <source>
        <strain evidence="7">Epiroticus2</strain>
    </source>
</reference>
<feature type="domain" description="Thioester reductase (TE)" evidence="6">
    <location>
        <begin position="51"/>
        <end position="324"/>
    </location>
</feature>
<evidence type="ECO:0000256" key="4">
    <source>
        <dbReference type="RuleBase" id="RU363097"/>
    </source>
</evidence>
<evidence type="ECO:0000259" key="6">
    <source>
        <dbReference type="Pfam" id="PF07993"/>
    </source>
</evidence>
<keyword evidence="4" id="KW-1133">Transmembrane helix</keyword>
<dbReference type="GO" id="GO:0080019">
    <property type="term" value="F:alcohol-forming very long-chain fatty acyl-CoA reductase activity"/>
    <property type="evidence" value="ECO:0007669"/>
    <property type="project" value="InterPro"/>
</dbReference>
<dbReference type="GO" id="GO:0035336">
    <property type="term" value="P:long-chain fatty-acyl-CoA metabolic process"/>
    <property type="evidence" value="ECO:0007669"/>
    <property type="project" value="TreeGrafter"/>
</dbReference>
<dbReference type="GO" id="GO:0005777">
    <property type="term" value="C:peroxisome"/>
    <property type="evidence" value="ECO:0007669"/>
    <property type="project" value="TreeGrafter"/>
</dbReference>
<dbReference type="AlphaFoldDB" id="A0A182P1X9"/>
<keyword evidence="2 4" id="KW-0444">Lipid biosynthesis</keyword>
<keyword evidence="4" id="KW-0521">NADP</keyword>
<keyword evidence="4" id="KW-0560">Oxidoreductase</keyword>
<dbReference type="VEuPathDB" id="VectorBase:AEPI000913"/>
<name>A0A182P1X9_9DIPT</name>
<dbReference type="InterPro" id="IPR013120">
    <property type="entry name" value="FAR_NAD-bd"/>
</dbReference>
<evidence type="ECO:0000313" key="7">
    <source>
        <dbReference type="EnsemblMetazoa" id="AEPI000913-PA"/>
    </source>
</evidence>
<dbReference type="PANTHER" id="PTHR11011:SF81">
    <property type="entry name" value="FATTY ACYL-COA REDUCTASE"/>
    <property type="match status" value="1"/>
</dbReference>
<dbReference type="Pfam" id="PF03015">
    <property type="entry name" value="Sterile"/>
    <property type="match status" value="1"/>
</dbReference>
<reference evidence="8" key="1">
    <citation type="submission" date="2013-03" db="EMBL/GenBank/DDBJ databases">
        <title>The Genome Sequence of Anopheles epiroticus epiroticus2.</title>
        <authorList>
            <consortium name="The Broad Institute Genomics Platform"/>
            <person name="Neafsey D.E."/>
            <person name="Howell P."/>
            <person name="Walker B."/>
            <person name="Young S.K."/>
            <person name="Zeng Q."/>
            <person name="Gargeya S."/>
            <person name="Fitzgerald M."/>
            <person name="Haas B."/>
            <person name="Abouelleil A."/>
            <person name="Allen A.W."/>
            <person name="Alvarado L."/>
            <person name="Arachchi H.M."/>
            <person name="Berlin A.M."/>
            <person name="Chapman S.B."/>
            <person name="Gainer-Dewar J."/>
            <person name="Goldberg J."/>
            <person name="Griggs A."/>
            <person name="Gujja S."/>
            <person name="Hansen M."/>
            <person name="Howarth C."/>
            <person name="Imamovic A."/>
            <person name="Ireland A."/>
            <person name="Larimer J."/>
            <person name="McCowan C."/>
            <person name="Murphy C."/>
            <person name="Pearson M."/>
            <person name="Poon T.W."/>
            <person name="Priest M."/>
            <person name="Roberts A."/>
            <person name="Saif S."/>
            <person name="Shea T."/>
            <person name="Sisk P."/>
            <person name="Sykes S."/>
            <person name="Wortman J."/>
            <person name="Nusbaum C."/>
            <person name="Birren B."/>
        </authorList>
    </citation>
    <scope>NUCLEOTIDE SEQUENCE [LARGE SCALE GENOMIC DNA]</scope>
    <source>
        <strain evidence="8">Epiroticus2</strain>
    </source>
</reference>
<dbReference type="SUPFAM" id="SSF51735">
    <property type="entry name" value="NAD(P)-binding Rossmann-fold domains"/>
    <property type="match status" value="1"/>
</dbReference>
<evidence type="ECO:0000256" key="2">
    <source>
        <dbReference type="ARBA" id="ARBA00022516"/>
    </source>
</evidence>
<evidence type="ECO:0000259" key="5">
    <source>
        <dbReference type="Pfam" id="PF03015"/>
    </source>
</evidence>
<comment type="function">
    <text evidence="4">Catalyzes the reduction of fatty acyl-CoA to fatty alcohols.</text>
</comment>
<accession>A0A182P1X9</accession>
<keyword evidence="4" id="KW-0472">Membrane</keyword>
<dbReference type="Pfam" id="PF07993">
    <property type="entry name" value="NAD_binding_4"/>
    <property type="match status" value="1"/>
</dbReference>
<evidence type="ECO:0000313" key="8">
    <source>
        <dbReference type="Proteomes" id="UP000075885"/>
    </source>
</evidence>
<comment type="similarity">
    <text evidence="1 4">Belongs to the fatty acyl-CoA reductase family.</text>
</comment>